<dbReference type="NCBIfam" id="TIGR00494">
    <property type="entry name" value="crcB"/>
    <property type="match status" value="1"/>
</dbReference>
<gene>
    <name evidence="11 12" type="primary">crcB</name>
    <name evidence="11" type="synonym">fluC</name>
    <name evidence="12" type="ORF">C0187_06710</name>
</gene>
<evidence type="ECO:0000256" key="8">
    <source>
        <dbReference type="ARBA" id="ARBA00023303"/>
    </source>
</evidence>
<keyword evidence="4 11" id="KW-0812">Transmembrane</keyword>
<feature type="transmembrane region" description="Helical" evidence="11">
    <location>
        <begin position="99"/>
        <end position="120"/>
    </location>
</feature>
<evidence type="ECO:0000256" key="9">
    <source>
        <dbReference type="ARBA" id="ARBA00035120"/>
    </source>
</evidence>
<evidence type="ECO:0000256" key="6">
    <source>
        <dbReference type="ARBA" id="ARBA00023065"/>
    </source>
</evidence>
<dbReference type="HAMAP" id="MF_00454">
    <property type="entry name" value="FluC"/>
    <property type="match status" value="1"/>
</dbReference>
<dbReference type="GO" id="GO:0046872">
    <property type="term" value="F:metal ion binding"/>
    <property type="evidence" value="ECO:0007669"/>
    <property type="project" value="UniProtKB-KW"/>
</dbReference>
<dbReference type="GO" id="GO:0005886">
    <property type="term" value="C:plasma membrane"/>
    <property type="evidence" value="ECO:0007669"/>
    <property type="project" value="UniProtKB-SubCell"/>
</dbReference>
<name>A0A2J6WGQ7_9BACT</name>
<accession>A0A2J6WGQ7</accession>
<dbReference type="Proteomes" id="UP000242881">
    <property type="component" value="Unassembled WGS sequence"/>
</dbReference>
<keyword evidence="3" id="KW-0997">Cell inner membrane</keyword>
<keyword evidence="8 11" id="KW-0407">Ion channel</keyword>
<comment type="similarity">
    <text evidence="9 11">Belongs to the fluoride channel Fluc/FEX (TC 1.A.43) family.</text>
</comment>
<feature type="transmembrane region" description="Helical" evidence="11">
    <location>
        <begin position="32"/>
        <end position="54"/>
    </location>
</feature>
<dbReference type="GO" id="GO:0140114">
    <property type="term" value="P:cellular detoxification of fluoride"/>
    <property type="evidence" value="ECO:0007669"/>
    <property type="project" value="UniProtKB-UniRule"/>
</dbReference>
<comment type="subcellular location">
    <subcellularLocation>
        <location evidence="1 11">Cell membrane</location>
        <topology evidence="1 11">Multi-pass membrane protein</topology>
    </subcellularLocation>
</comment>
<protein>
    <recommendedName>
        <fullName evidence="11">Fluoride-specific ion channel FluC</fullName>
    </recommendedName>
</protein>
<evidence type="ECO:0000256" key="2">
    <source>
        <dbReference type="ARBA" id="ARBA00022475"/>
    </source>
</evidence>
<keyword evidence="7 11" id="KW-0472">Membrane</keyword>
<evidence type="ECO:0000256" key="11">
    <source>
        <dbReference type="HAMAP-Rule" id="MF_00454"/>
    </source>
</evidence>
<keyword evidence="11" id="KW-0813">Transport</keyword>
<organism evidence="12 13">
    <name type="scientific">Calditerrivibrio nitroreducens</name>
    <dbReference type="NCBI Taxonomy" id="477976"/>
    <lineage>
        <taxon>Bacteria</taxon>
        <taxon>Pseudomonadati</taxon>
        <taxon>Deferribacterota</taxon>
        <taxon>Deferribacteres</taxon>
        <taxon>Deferribacterales</taxon>
        <taxon>Calditerrivibrionaceae</taxon>
    </lineage>
</organism>
<keyword evidence="11" id="KW-0915">Sodium</keyword>
<evidence type="ECO:0000256" key="10">
    <source>
        <dbReference type="ARBA" id="ARBA00035585"/>
    </source>
</evidence>
<dbReference type="InterPro" id="IPR003691">
    <property type="entry name" value="FluC"/>
</dbReference>
<evidence type="ECO:0000256" key="7">
    <source>
        <dbReference type="ARBA" id="ARBA00023136"/>
    </source>
</evidence>
<dbReference type="PANTHER" id="PTHR28259">
    <property type="entry name" value="FLUORIDE EXPORT PROTEIN 1-RELATED"/>
    <property type="match status" value="1"/>
</dbReference>
<dbReference type="PANTHER" id="PTHR28259:SF1">
    <property type="entry name" value="FLUORIDE EXPORT PROTEIN 1-RELATED"/>
    <property type="match status" value="1"/>
</dbReference>
<feature type="transmembrane region" description="Helical" evidence="11">
    <location>
        <begin position="66"/>
        <end position="87"/>
    </location>
</feature>
<evidence type="ECO:0000256" key="4">
    <source>
        <dbReference type="ARBA" id="ARBA00022692"/>
    </source>
</evidence>
<comment type="caution">
    <text evidence="12">The sequence shown here is derived from an EMBL/GenBank/DDBJ whole genome shotgun (WGS) entry which is preliminary data.</text>
</comment>
<comment type="catalytic activity">
    <reaction evidence="10">
        <text>fluoride(in) = fluoride(out)</text>
        <dbReference type="Rhea" id="RHEA:76159"/>
        <dbReference type="ChEBI" id="CHEBI:17051"/>
    </reaction>
    <physiologicalReaction direction="left-to-right" evidence="10">
        <dbReference type="Rhea" id="RHEA:76160"/>
    </physiologicalReaction>
</comment>
<comment type="function">
    <text evidence="11">Fluoride-specific ion channel. Important for reducing fluoride concentration in the cell, thus reducing its toxicity.</text>
</comment>
<comment type="activity regulation">
    <text evidence="11">Na(+) is not transported, but it plays an essential structural role and its presence is essential for fluoride channel function.</text>
</comment>
<keyword evidence="11" id="KW-0479">Metal-binding</keyword>
<reference evidence="12 13" key="1">
    <citation type="submission" date="2018-01" db="EMBL/GenBank/DDBJ databases">
        <title>Metagenomic assembled genomes from two thermal pools in the Uzon Caldera, Kamchatka, Russia.</title>
        <authorList>
            <person name="Wilkins L."/>
            <person name="Ettinger C."/>
        </authorList>
    </citation>
    <scope>NUCLEOTIDE SEQUENCE [LARGE SCALE GENOMIC DNA]</scope>
    <source>
        <strain evidence="12">ZAV-05</strain>
    </source>
</reference>
<feature type="binding site" evidence="11">
    <location>
        <position position="77"/>
    </location>
    <ligand>
        <name>Na(+)</name>
        <dbReference type="ChEBI" id="CHEBI:29101"/>
        <note>structural</note>
    </ligand>
</feature>
<dbReference type="EMBL" id="PNIN01000069">
    <property type="protein sequence ID" value="PMP69571.1"/>
    <property type="molecule type" value="Genomic_DNA"/>
</dbReference>
<dbReference type="AlphaFoldDB" id="A0A2J6WGQ7"/>
<sequence>MKILYIGAGGFLGAISRYYVSKYSNIFLGDKIPLGTVIVNITGSFILGFLYVLSVEKLSVGDNFRLFLGVGFLGAYTTFSTFSVEFINLLSEGIVFNAAVYWVLNVVVSIVAAFFGIYLARL</sequence>
<feature type="binding site" evidence="11">
    <location>
        <position position="74"/>
    </location>
    <ligand>
        <name>Na(+)</name>
        <dbReference type="ChEBI" id="CHEBI:29101"/>
        <note>structural</note>
    </ligand>
</feature>
<dbReference type="Pfam" id="PF02537">
    <property type="entry name" value="CRCB"/>
    <property type="match status" value="1"/>
</dbReference>
<evidence type="ECO:0000313" key="12">
    <source>
        <dbReference type="EMBL" id="PMP69571.1"/>
    </source>
</evidence>
<dbReference type="GO" id="GO:0062054">
    <property type="term" value="F:fluoride channel activity"/>
    <property type="evidence" value="ECO:0007669"/>
    <property type="project" value="UniProtKB-UniRule"/>
</dbReference>
<keyword evidence="6 11" id="KW-0406">Ion transport</keyword>
<keyword evidence="2 11" id="KW-1003">Cell membrane</keyword>
<evidence type="ECO:0000256" key="5">
    <source>
        <dbReference type="ARBA" id="ARBA00022989"/>
    </source>
</evidence>
<evidence type="ECO:0000256" key="3">
    <source>
        <dbReference type="ARBA" id="ARBA00022519"/>
    </source>
</evidence>
<keyword evidence="5 11" id="KW-1133">Transmembrane helix</keyword>
<evidence type="ECO:0000256" key="1">
    <source>
        <dbReference type="ARBA" id="ARBA00004651"/>
    </source>
</evidence>
<evidence type="ECO:0000313" key="13">
    <source>
        <dbReference type="Proteomes" id="UP000242881"/>
    </source>
</evidence>
<proteinExistence type="inferred from homology"/>
<dbReference type="RefSeq" id="WP_424606192.1">
    <property type="nucleotide sequence ID" value="NZ_JBNAVA010000012.1"/>
</dbReference>